<dbReference type="Gene3D" id="1.20.1260.10">
    <property type="match status" value="1"/>
</dbReference>
<accession>A0A2T0T741</accession>
<comment type="caution">
    <text evidence="2">The sequence shown here is derived from an EMBL/GenBank/DDBJ whole genome shotgun (WGS) entry which is preliminary data.</text>
</comment>
<feature type="domain" description="Iminophenyl-pyruvate dimer synthase" evidence="1">
    <location>
        <begin position="549"/>
        <end position="796"/>
    </location>
</feature>
<dbReference type="PANTHER" id="PTHR34400">
    <property type="match status" value="1"/>
</dbReference>
<dbReference type="InterPro" id="IPR012347">
    <property type="entry name" value="Ferritin-like"/>
</dbReference>
<dbReference type="InterPro" id="IPR026820">
    <property type="entry name" value="VioB/RebD_dom"/>
</dbReference>
<protein>
    <submittedName>
        <fullName evidence="2">Ferritin-like protein</fullName>
    </submittedName>
</protein>
<sequence length="911" mass="98453">MSYLEYPRIHFSGNFQADVPTVDNIELYHDPNNFEPRFQRPMVLPGQLNGMWNPLGTGSFRLVGCTVTSLVRADGSTGADDPLIGGQVTEDDARVSAKLVDLDVNDQQVSMIFGLRVRLVDAAGAELFRGDFEPAAFDDLWSRFDPGRPGDLSAAYQSVLTNVVWAEETTHAPLAELREASAAGLLSVKFTTDRAEIDPSSPRITYGRVIGAIGPAGPDEPRHFVASRRLRRQAGGTFNHAPCRVDTTSGVVSVDLANSLPVATSGGPVASVGPLHLAVLPPDGVPRRVAALGTVDEEFLESRAGIADVRLTAEQVAAVVSTRIAVVDSAARPVVLLAENADATMLRADDPVFRLHPGGAEATASTTLHATRLGSPAAGVEITLGGADETPGLDHPHLLTTDVRGRAEVTLVGGDPGPPGPFGDGRTFSVPYGPVGSPVEGRLHVLVTELYQAPEHPTWVADVQPIFQRYANLYPAMRKVLDLSNHHDVVRYRDAIKYALSLPVAHPNHMPVTRALSPAKRDMVLRWLDSGPVPAVLRIDTPEALRSALQQALLVEQAVIPPYLCALFSLKPNRNVEVAEIIRGVVRQEMLHMALVGNLLNAVGGRPRIGRPGFVPVYPGRLPGPVLPDLEVRLRRCSVEHIRDVFLAIEQPEHPIVDGRRFTGAVLDRSRIEVADTGELLAASEAELDGLAAWFDKAEYPTMTIGWFYNQLARAVIGLDRELAQQGGTLFAGDPARQVSWPGAPGTLFRVTDRHTALLAIHEIIEQGEGSPHELDADTRPASGELGHYYRFKEIVEGRRLVRDHEGRWVYEGAPVRFDPDDVHPMVDDPDASLLQDGSRAKAQADVVNATYTKMLTGLDRIFDGNPQELADVQGLMYSLEVEAGKLLELPSGLEPGTVAGPAFQSSAVPW</sequence>
<reference evidence="2 3" key="1">
    <citation type="submission" date="2018-03" db="EMBL/GenBank/DDBJ databases">
        <title>Genomic Encyclopedia of Archaeal and Bacterial Type Strains, Phase II (KMG-II): from individual species to whole genera.</title>
        <authorList>
            <person name="Goeker M."/>
        </authorList>
    </citation>
    <scope>NUCLEOTIDE SEQUENCE [LARGE SCALE GENOMIC DNA]</scope>
    <source>
        <strain evidence="2 3">DSM 44720</strain>
    </source>
</reference>
<dbReference type="PANTHER" id="PTHR34400:SF4">
    <property type="entry name" value="MEMBRANE PROTEIN"/>
    <property type="match status" value="1"/>
</dbReference>
<evidence type="ECO:0000313" key="3">
    <source>
        <dbReference type="Proteomes" id="UP000239494"/>
    </source>
</evidence>
<evidence type="ECO:0000259" key="1">
    <source>
        <dbReference type="Pfam" id="PF12902"/>
    </source>
</evidence>
<evidence type="ECO:0000313" key="2">
    <source>
        <dbReference type="EMBL" id="PRY41461.1"/>
    </source>
</evidence>
<keyword evidence="3" id="KW-1185">Reference proteome</keyword>
<proteinExistence type="predicted"/>
<dbReference type="Pfam" id="PF12902">
    <property type="entry name" value="Ferritin-like"/>
    <property type="match status" value="1"/>
</dbReference>
<dbReference type="Proteomes" id="UP000239494">
    <property type="component" value="Unassembled WGS sequence"/>
</dbReference>
<gene>
    <name evidence="2" type="ORF">CLV43_105219</name>
</gene>
<name>A0A2T0T741_9PSEU</name>
<organism evidence="2 3">
    <name type="scientific">Umezawaea tangerina</name>
    <dbReference type="NCBI Taxonomy" id="84725"/>
    <lineage>
        <taxon>Bacteria</taxon>
        <taxon>Bacillati</taxon>
        <taxon>Actinomycetota</taxon>
        <taxon>Actinomycetes</taxon>
        <taxon>Pseudonocardiales</taxon>
        <taxon>Pseudonocardiaceae</taxon>
        <taxon>Umezawaea</taxon>
    </lineage>
</organism>
<dbReference type="EMBL" id="PVTF01000005">
    <property type="protein sequence ID" value="PRY41461.1"/>
    <property type="molecule type" value="Genomic_DNA"/>
</dbReference>
<dbReference type="AlphaFoldDB" id="A0A2T0T741"/>